<dbReference type="EMBL" id="BT149258">
    <property type="protein sequence ID" value="AFK49052.1"/>
    <property type="molecule type" value="mRNA"/>
</dbReference>
<protein>
    <submittedName>
        <fullName evidence="2">Uncharacterized protein</fullName>
    </submittedName>
</protein>
<accession>I3T960</accession>
<dbReference type="AlphaFoldDB" id="I3T960"/>
<name>I3T960_MEDTR</name>
<feature type="signal peptide" evidence="1">
    <location>
        <begin position="1"/>
        <end position="21"/>
    </location>
</feature>
<evidence type="ECO:0000313" key="2">
    <source>
        <dbReference type="EMBL" id="AFK49052.1"/>
    </source>
</evidence>
<keyword evidence="1" id="KW-0732">Signal</keyword>
<reference evidence="2" key="1">
    <citation type="submission" date="2012-05" db="EMBL/GenBank/DDBJ databases">
        <authorList>
            <person name="Krishnakumar V."/>
            <person name="Cheung F."/>
            <person name="Xiao Y."/>
            <person name="Chan A."/>
            <person name="Moskal W.A."/>
            <person name="Town C.D."/>
        </authorList>
    </citation>
    <scope>NUCLEOTIDE SEQUENCE</scope>
</reference>
<proteinExistence type="evidence at transcript level"/>
<organism evidence="2">
    <name type="scientific">Medicago truncatula</name>
    <name type="common">Barrel medic</name>
    <name type="synonym">Medicago tribuloides</name>
    <dbReference type="NCBI Taxonomy" id="3880"/>
    <lineage>
        <taxon>Eukaryota</taxon>
        <taxon>Viridiplantae</taxon>
        <taxon>Streptophyta</taxon>
        <taxon>Embryophyta</taxon>
        <taxon>Tracheophyta</taxon>
        <taxon>Spermatophyta</taxon>
        <taxon>Magnoliopsida</taxon>
        <taxon>eudicotyledons</taxon>
        <taxon>Gunneridae</taxon>
        <taxon>Pentapetalae</taxon>
        <taxon>rosids</taxon>
        <taxon>fabids</taxon>
        <taxon>Fabales</taxon>
        <taxon>Fabaceae</taxon>
        <taxon>Papilionoideae</taxon>
        <taxon>50 kb inversion clade</taxon>
        <taxon>NPAAA clade</taxon>
        <taxon>Hologalegina</taxon>
        <taxon>IRL clade</taxon>
        <taxon>Trifolieae</taxon>
        <taxon>Medicago</taxon>
    </lineage>
</organism>
<sequence>MGKFTINFRFISLLVNPRVEAALPCSRSLREPQTNFLVGAFNRITSVNNVPPNLNSKVTTNSSRLGLSRVCGTNNLSASSHNILPFPNHGNNRARDNVLHQSAEERLCRQISIVLLSKSTLHIQEFQTFQVETLLLKPADNLTNESSLNTIRLDHDESLFGHLGF</sequence>
<feature type="chain" id="PRO_5003679109" evidence="1">
    <location>
        <begin position="22"/>
        <end position="165"/>
    </location>
</feature>
<evidence type="ECO:0000256" key="1">
    <source>
        <dbReference type="SAM" id="SignalP"/>
    </source>
</evidence>